<dbReference type="Gene3D" id="1.20.58.2220">
    <property type="entry name" value="Formin, FH2 domain"/>
    <property type="match status" value="1"/>
</dbReference>
<dbReference type="InterPro" id="IPR016024">
    <property type="entry name" value="ARM-type_fold"/>
</dbReference>
<dbReference type="PANTHER" id="PTHR45857">
    <property type="entry name" value="FORMIN-LIKE PROTEIN"/>
    <property type="match status" value="1"/>
</dbReference>
<dbReference type="SMART" id="SM00498">
    <property type="entry name" value="FH2"/>
    <property type="match status" value="1"/>
</dbReference>
<dbReference type="InterPro" id="IPR010473">
    <property type="entry name" value="GTPase-bd"/>
</dbReference>
<reference evidence="6" key="1">
    <citation type="submission" date="2025-08" db="UniProtKB">
        <authorList>
            <consortium name="RefSeq"/>
        </authorList>
    </citation>
    <scope>IDENTIFICATION</scope>
    <source>
        <tissue evidence="6">Whole sample</tissue>
    </source>
</reference>
<dbReference type="InterPro" id="IPR042201">
    <property type="entry name" value="FH2_Formin_sf"/>
</dbReference>
<evidence type="ECO:0000259" key="3">
    <source>
        <dbReference type="PROSITE" id="PS51232"/>
    </source>
</evidence>
<dbReference type="SMART" id="SM01139">
    <property type="entry name" value="Drf_FH3"/>
    <property type="match status" value="1"/>
</dbReference>
<name>A0A8B8CUK3_CRAVI</name>
<accession>A0A8B8CUK3</accession>
<dbReference type="AlphaFoldDB" id="A0A8B8CUK3"/>
<dbReference type="SUPFAM" id="SSF48371">
    <property type="entry name" value="ARM repeat"/>
    <property type="match status" value="1"/>
</dbReference>
<dbReference type="PROSITE" id="PS51444">
    <property type="entry name" value="FH2"/>
    <property type="match status" value="1"/>
</dbReference>
<dbReference type="GeneID" id="111122167"/>
<dbReference type="InterPro" id="IPR043592">
    <property type="entry name" value="FMNL_animal"/>
</dbReference>
<dbReference type="InterPro" id="IPR014768">
    <property type="entry name" value="GBD/FH3_dom"/>
</dbReference>
<dbReference type="RefSeq" id="XP_022319483.1">
    <property type="nucleotide sequence ID" value="XM_022463775.1"/>
</dbReference>
<dbReference type="SUPFAM" id="SSF101447">
    <property type="entry name" value="Formin homology 2 domain (FH2 domain)"/>
    <property type="match status" value="1"/>
</dbReference>
<feature type="compositionally biased region" description="Polar residues" evidence="2">
    <location>
        <begin position="370"/>
        <end position="380"/>
    </location>
</feature>
<dbReference type="Proteomes" id="UP000694844">
    <property type="component" value="Chromosome 2"/>
</dbReference>
<evidence type="ECO:0000259" key="4">
    <source>
        <dbReference type="PROSITE" id="PS51444"/>
    </source>
</evidence>
<evidence type="ECO:0000256" key="1">
    <source>
        <dbReference type="ARBA" id="ARBA00023449"/>
    </source>
</evidence>
<organism evidence="5 6">
    <name type="scientific">Crassostrea virginica</name>
    <name type="common">Eastern oyster</name>
    <dbReference type="NCBI Taxonomy" id="6565"/>
    <lineage>
        <taxon>Eukaryota</taxon>
        <taxon>Metazoa</taxon>
        <taxon>Spiralia</taxon>
        <taxon>Lophotrochozoa</taxon>
        <taxon>Mollusca</taxon>
        <taxon>Bivalvia</taxon>
        <taxon>Autobranchia</taxon>
        <taxon>Pteriomorphia</taxon>
        <taxon>Ostreida</taxon>
        <taxon>Ostreoidea</taxon>
        <taxon>Ostreidae</taxon>
        <taxon>Crassostrea</taxon>
    </lineage>
</organism>
<dbReference type="Pfam" id="PF02181">
    <property type="entry name" value="FH2"/>
    <property type="match status" value="1"/>
</dbReference>
<dbReference type="InterPro" id="IPR011989">
    <property type="entry name" value="ARM-like"/>
</dbReference>
<comment type="similarity">
    <text evidence="1">Belongs to the formin homology family.</text>
</comment>
<feature type="domain" description="GBD/FH3" evidence="3">
    <location>
        <begin position="2"/>
        <end position="406"/>
    </location>
</feature>
<protein>
    <submittedName>
        <fullName evidence="6">Formin-like protein 1 isoform X3</fullName>
    </submittedName>
</protein>
<dbReference type="GO" id="GO:0005829">
    <property type="term" value="C:cytosol"/>
    <property type="evidence" value="ECO:0007669"/>
    <property type="project" value="TreeGrafter"/>
</dbReference>
<dbReference type="SMART" id="SM01140">
    <property type="entry name" value="Drf_GBD"/>
    <property type="match status" value="1"/>
</dbReference>
<dbReference type="GO" id="GO:0030866">
    <property type="term" value="P:cortical actin cytoskeleton organization"/>
    <property type="evidence" value="ECO:0007669"/>
    <property type="project" value="TreeGrafter"/>
</dbReference>
<sequence length="1021" mass="117101">MAATPLTPRAQERQKARLAKLEEKWSVHFNQKTRAPIYNVDMYIENLHKCCDNKETDLLNVFCNSNRSNGSNSNLGNVAGPTSSHPVSHLLQRLRLDLKMSYQWFIEDFCKKENNGLSLLLTLLRNIQKTTKEMTSVLSKERAQNRKRLLTDELDCLVCIKFCLRAQMASKILLDSTYGLESVASALMSSLTKSRVAALEIMSLILREPGGFSRNIDCFTYFRLKNCEPVRFKFLVSMLMSRSDGSLSFQVCCLRYLNSLITFAPNSNIKVFLQTELEMAGVDTNLLLLMIEDSKASEKDDLIREIHDFQNSMIDVDTVLETNKALHEKITTLRNEVKVSRTDKQISSKTKPAPPPPPPPPQLPLHNQPRSHNIPSAPAQMSINPNVTVNVDVHVQSVQNEKSALHRLSNCLQELKTVHEYEQLRHETIECNNNDISCKDEEKTLVTTRANLPYLNWAVIGDVENTMFKHLNYERVLQEIELFELEESFKIGLESKLECPKPLRERKTESKIRFMEPSRAKNLSILQKRIGRPPIVIKEFIEEYDVDALLPDNAELLLKFIPTETEMRTIMELDFQLEDLDEAEQMLVQLMAIARLEDRLRLMIFMDSFPRVADSLLPPIADLKKMSTCLLGCTKLHKIFEIILAVGNFMNGTRKQAHGFRVTSLPLLEQIRSGDRSLNLLEYIAELVFRHYQDVRDWYEELDTLNPSVASFQSLMASVKEMISAMSTLQREISETKCQRLILFQREMADKCSHIQNKFQEMESIYRSVCTMFGESATNLDSQEFFKLICNFAESYRKADKQLNRQRWRKGISLAQTNHIKPPSSVERKVCRHLSPSEVRSPPDRRCTAHADYDDRGQVFSYEEDIPEKEMVTLSEQSIEDWVVNSPDPSACTDVLREESFARVQNLDIPKEESDSIFDYDTASEDSAFVGSEGQYLRSTSSKKFTFGNGVIQNGYPSGVLRKPSPPPEPLPDYSVCGTFRIDDEVDRVLSDLEGKLNEYCTMPSVPVYQEYLDMRSEIYI</sequence>
<dbReference type="Pfam" id="PF06367">
    <property type="entry name" value="Drf_FH3"/>
    <property type="match status" value="1"/>
</dbReference>
<feature type="region of interest" description="Disordered" evidence="2">
    <location>
        <begin position="337"/>
        <end position="380"/>
    </location>
</feature>
<feature type="compositionally biased region" description="Basic and acidic residues" evidence="2">
    <location>
        <begin position="337"/>
        <end position="346"/>
    </location>
</feature>
<evidence type="ECO:0000313" key="5">
    <source>
        <dbReference type="Proteomes" id="UP000694844"/>
    </source>
</evidence>
<feature type="domain" description="FH2" evidence="4">
    <location>
        <begin position="442"/>
        <end position="822"/>
    </location>
</feature>
<dbReference type="OrthoDB" id="6427809at2759"/>
<dbReference type="GO" id="GO:0008360">
    <property type="term" value="P:regulation of cell shape"/>
    <property type="evidence" value="ECO:0007669"/>
    <property type="project" value="TreeGrafter"/>
</dbReference>
<evidence type="ECO:0000256" key="2">
    <source>
        <dbReference type="SAM" id="MobiDB-lite"/>
    </source>
</evidence>
<proteinExistence type="inferred from homology"/>
<dbReference type="PANTHER" id="PTHR45857:SF4">
    <property type="entry name" value="FORMIN-LIKE PROTEIN"/>
    <property type="match status" value="1"/>
</dbReference>
<dbReference type="GO" id="GO:0031267">
    <property type="term" value="F:small GTPase binding"/>
    <property type="evidence" value="ECO:0007669"/>
    <property type="project" value="InterPro"/>
</dbReference>
<feature type="compositionally biased region" description="Pro residues" evidence="2">
    <location>
        <begin position="352"/>
        <end position="363"/>
    </location>
</feature>
<dbReference type="GO" id="GO:0016477">
    <property type="term" value="P:cell migration"/>
    <property type="evidence" value="ECO:0007669"/>
    <property type="project" value="TreeGrafter"/>
</dbReference>
<gene>
    <name evidence="6" type="primary">LOC111122167</name>
</gene>
<keyword evidence="5" id="KW-1185">Reference proteome</keyword>
<dbReference type="GO" id="GO:0051015">
    <property type="term" value="F:actin filament binding"/>
    <property type="evidence" value="ECO:0007669"/>
    <property type="project" value="TreeGrafter"/>
</dbReference>
<dbReference type="InterPro" id="IPR015425">
    <property type="entry name" value="FH2_Formin"/>
</dbReference>
<dbReference type="Gene3D" id="1.25.10.10">
    <property type="entry name" value="Leucine-rich Repeat Variant"/>
    <property type="match status" value="1"/>
</dbReference>
<dbReference type="InterPro" id="IPR010472">
    <property type="entry name" value="FH3_dom"/>
</dbReference>
<evidence type="ECO:0000313" key="6">
    <source>
        <dbReference type="RefSeq" id="XP_022319483.1"/>
    </source>
</evidence>
<dbReference type="PROSITE" id="PS51232">
    <property type="entry name" value="GBD_FH3"/>
    <property type="match status" value="1"/>
</dbReference>